<dbReference type="HOGENOM" id="CLU_673745_0_0_11"/>
<reference evidence="1 2" key="1">
    <citation type="journal article" date="2009" name="Stand. Genomic Sci.">
        <title>Complete genome sequence of Stackebrandtia nassauensis type strain (LLR-40K-21).</title>
        <authorList>
            <person name="Munk C."/>
            <person name="Lapidus A."/>
            <person name="Copeland A."/>
            <person name="Jando M."/>
            <person name="Mayilraj S."/>
            <person name="Glavina Del Rio T."/>
            <person name="Nolan M."/>
            <person name="Chen F."/>
            <person name="Lucas S."/>
            <person name="Tice H."/>
            <person name="Cheng J.F."/>
            <person name="Han C."/>
            <person name="Detter J.C."/>
            <person name="Bruce D."/>
            <person name="Goodwin L."/>
            <person name="Chain P."/>
            <person name="Pitluck S."/>
            <person name="Goker M."/>
            <person name="Ovchinikova G."/>
            <person name="Pati A."/>
            <person name="Ivanova N."/>
            <person name="Mavromatis K."/>
            <person name="Chen A."/>
            <person name="Palaniappan K."/>
            <person name="Land M."/>
            <person name="Hauser L."/>
            <person name="Chang Y.J."/>
            <person name="Jeffries C.D."/>
            <person name="Bristow J."/>
            <person name="Eisen J.A."/>
            <person name="Markowitz V."/>
            <person name="Hugenholtz P."/>
            <person name="Kyrpides N.C."/>
            <person name="Klenk H.P."/>
        </authorList>
    </citation>
    <scope>NUCLEOTIDE SEQUENCE [LARGE SCALE GENOMIC DNA]</scope>
    <source>
        <strain evidence="2">DSM 44728 / CIP 108903 / NRRL B-16338 / NBRC 102104 / LLR-40K-21</strain>
    </source>
</reference>
<sequence>MTSGRVATTDDRSRRADYLEEVTALLFPPAPCGGREHAEAEYIVVPSLRRPRVLVPAESRRLAAAALRRYTRPATLSARLKRDAAVLAVVTGTDKLALPHRMALPLSGENIAGHLSQVLDTEVHLGIHIGPARANRKPVLQILDDDAETIGFAKLGTTGLTRELVAAETTALRTLAGINLSNLRIPKIVHSGTWGPHAVLIQEALPGWRRPVRTDPDRLTDAMTELATCLGVEDSLLSRSDYVACLDRRLAVVAERPGTDAATLVDAARQLLERNRDQLLRFGSWHGDWSPWNMSMLAEDILLWDFERFTSGVPMGFDAVHYALQRDIVTRAADPTTAVLSLLARSHRLLKPFGVEPQAARVTVLLYLVDLATRYLTDRQAEAGAPLGALGRWLLPTLLRHVAAEGGIVL</sequence>
<name>D3Q949_STANL</name>
<evidence type="ECO:0000313" key="2">
    <source>
        <dbReference type="Proteomes" id="UP000000844"/>
    </source>
</evidence>
<protein>
    <recommendedName>
        <fullName evidence="3">Aminoglycoside phosphotransferase domain-containing protein</fullName>
    </recommendedName>
</protein>
<gene>
    <name evidence="1" type="ordered locus">Snas_0947</name>
</gene>
<dbReference type="Proteomes" id="UP000000844">
    <property type="component" value="Chromosome"/>
</dbReference>
<accession>D3Q949</accession>
<dbReference type="RefSeq" id="WP_013016229.1">
    <property type="nucleotide sequence ID" value="NC_013947.1"/>
</dbReference>
<organism evidence="1 2">
    <name type="scientific">Stackebrandtia nassauensis (strain DSM 44728 / CIP 108903 / NRRL B-16338 / NBRC 102104 / LLR-40K-21)</name>
    <dbReference type="NCBI Taxonomy" id="446470"/>
    <lineage>
        <taxon>Bacteria</taxon>
        <taxon>Bacillati</taxon>
        <taxon>Actinomycetota</taxon>
        <taxon>Actinomycetes</taxon>
        <taxon>Glycomycetales</taxon>
        <taxon>Glycomycetaceae</taxon>
        <taxon>Stackebrandtia</taxon>
    </lineage>
</organism>
<dbReference type="SUPFAM" id="SSF56112">
    <property type="entry name" value="Protein kinase-like (PK-like)"/>
    <property type="match status" value="1"/>
</dbReference>
<proteinExistence type="predicted"/>
<dbReference type="STRING" id="446470.Snas_0947"/>
<dbReference type="eggNOG" id="COG0510">
    <property type="taxonomic scope" value="Bacteria"/>
</dbReference>
<dbReference type="KEGG" id="sna:Snas_0947"/>
<dbReference type="OrthoDB" id="8479674at2"/>
<evidence type="ECO:0008006" key="3">
    <source>
        <dbReference type="Google" id="ProtNLM"/>
    </source>
</evidence>
<dbReference type="EMBL" id="CP001778">
    <property type="protein sequence ID" value="ADD40658.1"/>
    <property type="molecule type" value="Genomic_DNA"/>
</dbReference>
<keyword evidence="2" id="KW-1185">Reference proteome</keyword>
<evidence type="ECO:0000313" key="1">
    <source>
        <dbReference type="EMBL" id="ADD40658.1"/>
    </source>
</evidence>
<dbReference type="AlphaFoldDB" id="D3Q949"/>
<dbReference type="InterPro" id="IPR011009">
    <property type="entry name" value="Kinase-like_dom_sf"/>
</dbReference>